<feature type="binding site" evidence="12 15">
    <location>
        <position position="212"/>
    </location>
    <ligand>
        <name>pyruvate</name>
        <dbReference type="ChEBI" id="CHEBI:15361"/>
    </ligand>
</feature>
<feature type="site" description="Part of a proton relay during catalysis" evidence="12">
    <location>
        <position position="118"/>
    </location>
</feature>
<evidence type="ECO:0000256" key="1">
    <source>
        <dbReference type="ARBA" id="ARBA00003294"/>
    </source>
</evidence>
<keyword evidence="5 12" id="KW-0963">Cytoplasm</keyword>
<dbReference type="PROSITE" id="PS00666">
    <property type="entry name" value="DHDPS_2"/>
    <property type="match status" value="1"/>
</dbReference>
<comment type="subunit">
    <text evidence="12">Homotetramer; dimer of dimers.</text>
</comment>
<dbReference type="SMART" id="SM01130">
    <property type="entry name" value="DHDPS"/>
    <property type="match status" value="1"/>
</dbReference>
<dbReference type="SUPFAM" id="SSF51569">
    <property type="entry name" value="Aldolase"/>
    <property type="match status" value="1"/>
</dbReference>
<dbReference type="PRINTS" id="PR00146">
    <property type="entry name" value="DHPICSNTHASE"/>
</dbReference>
<evidence type="ECO:0000256" key="8">
    <source>
        <dbReference type="ARBA" id="ARBA00023154"/>
    </source>
</evidence>
<comment type="similarity">
    <text evidence="3 12 13">Belongs to the DapA family.</text>
</comment>
<evidence type="ECO:0000256" key="2">
    <source>
        <dbReference type="ARBA" id="ARBA00005120"/>
    </source>
</evidence>
<feature type="active site" description="Proton donor/acceptor" evidence="12 14">
    <location>
        <position position="144"/>
    </location>
</feature>
<dbReference type="PANTHER" id="PTHR12128">
    <property type="entry name" value="DIHYDRODIPICOLINATE SYNTHASE"/>
    <property type="match status" value="1"/>
</dbReference>
<dbReference type="InterPro" id="IPR002220">
    <property type="entry name" value="DapA-like"/>
</dbReference>
<dbReference type="CDD" id="cd00950">
    <property type="entry name" value="DHDPS"/>
    <property type="match status" value="1"/>
</dbReference>
<dbReference type="GO" id="GO:0008840">
    <property type="term" value="F:4-hydroxy-tetrahydrodipicolinate synthase activity"/>
    <property type="evidence" value="ECO:0007669"/>
    <property type="project" value="UniProtKB-UniRule"/>
</dbReference>
<dbReference type="PIRSF" id="PIRSF001365">
    <property type="entry name" value="DHDPS"/>
    <property type="match status" value="1"/>
</dbReference>
<organism evidence="16 17">
    <name type="scientific">Citricoccus muralis</name>
    <dbReference type="NCBI Taxonomy" id="169134"/>
    <lineage>
        <taxon>Bacteria</taxon>
        <taxon>Bacillati</taxon>
        <taxon>Actinomycetota</taxon>
        <taxon>Actinomycetes</taxon>
        <taxon>Micrococcales</taxon>
        <taxon>Micrococcaceae</taxon>
        <taxon>Citricoccus</taxon>
    </lineage>
</organism>
<gene>
    <name evidence="12" type="primary">dapA</name>
    <name evidence="16" type="ORF">C8E99_0349</name>
</gene>
<evidence type="ECO:0000256" key="15">
    <source>
        <dbReference type="PIRSR" id="PIRSR001365-2"/>
    </source>
</evidence>
<evidence type="ECO:0000256" key="6">
    <source>
        <dbReference type="ARBA" id="ARBA00022605"/>
    </source>
</evidence>
<dbReference type="EMBL" id="QREH01000001">
    <property type="protein sequence ID" value="REE02576.1"/>
    <property type="molecule type" value="Genomic_DNA"/>
</dbReference>
<feature type="binding site" evidence="12 15">
    <location>
        <position position="56"/>
    </location>
    <ligand>
        <name>pyruvate</name>
        <dbReference type="ChEBI" id="CHEBI:15361"/>
    </ligand>
</feature>
<evidence type="ECO:0000313" key="16">
    <source>
        <dbReference type="EMBL" id="REE02576.1"/>
    </source>
</evidence>
<comment type="catalytic activity">
    <reaction evidence="11 12">
        <text>L-aspartate 4-semialdehyde + pyruvate = (2S,4S)-4-hydroxy-2,3,4,5-tetrahydrodipicolinate + H2O + H(+)</text>
        <dbReference type="Rhea" id="RHEA:34171"/>
        <dbReference type="ChEBI" id="CHEBI:15361"/>
        <dbReference type="ChEBI" id="CHEBI:15377"/>
        <dbReference type="ChEBI" id="CHEBI:15378"/>
        <dbReference type="ChEBI" id="CHEBI:67139"/>
        <dbReference type="ChEBI" id="CHEBI:537519"/>
        <dbReference type="EC" id="4.3.3.7"/>
    </reaction>
</comment>
<keyword evidence="8 12" id="KW-0457">Lysine biosynthesis</keyword>
<evidence type="ECO:0000256" key="3">
    <source>
        <dbReference type="ARBA" id="ARBA00007592"/>
    </source>
</evidence>
<dbReference type="GO" id="GO:0005829">
    <property type="term" value="C:cytosol"/>
    <property type="evidence" value="ECO:0007669"/>
    <property type="project" value="TreeGrafter"/>
</dbReference>
<feature type="site" description="Part of a proton relay during catalysis" evidence="12">
    <location>
        <position position="55"/>
    </location>
</feature>
<keyword evidence="6 12" id="KW-0028">Amino-acid biosynthesis</keyword>
<evidence type="ECO:0000256" key="12">
    <source>
        <dbReference type="HAMAP-Rule" id="MF_00418"/>
    </source>
</evidence>
<comment type="subcellular location">
    <subcellularLocation>
        <location evidence="12">Cytoplasm</location>
    </subcellularLocation>
</comment>
<evidence type="ECO:0000256" key="4">
    <source>
        <dbReference type="ARBA" id="ARBA00012086"/>
    </source>
</evidence>
<dbReference type="RefSeq" id="WP_115930835.1">
    <property type="nucleotide sequence ID" value="NZ_QREH01000001.1"/>
</dbReference>
<evidence type="ECO:0000256" key="14">
    <source>
        <dbReference type="PIRSR" id="PIRSR001365-1"/>
    </source>
</evidence>
<reference evidence="16 17" key="1">
    <citation type="submission" date="2018-07" db="EMBL/GenBank/DDBJ databases">
        <title>Sequencing the genomes of 1000 actinobacteria strains.</title>
        <authorList>
            <person name="Klenk H.-P."/>
        </authorList>
    </citation>
    <scope>NUCLEOTIDE SEQUENCE [LARGE SCALE GENOMIC DNA]</scope>
    <source>
        <strain evidence="16 17">DSM 14442</strain>
    </source>
</reference>
<accession>A0A3D9LA88</accession>
<evidence type="ECO:0000256" key="5">
    <source>
        <dbReference type="ARBA" id="ARBA00022490"/>
    </source>
</evidence>
<comment type="function">
    <text evidence="1 12">Catalyzes the condensation of (S)-aspartate-beta-semialdehyde [(S)-ASA] and pyruvate to 4-hydroxy-tetrahydrodipicolinate (HTPA).</text>
</comment>
<evidence type="ECO:0000256" key="11">
    <source>
        <dbReference type="ARBA" id="ARBA00047836"/>
    </source>
</evidence>
<comment type="caution">
    <text evidence="12">Was originally thought to be a dihydrodipicolinate synthase (DHDPS), catalyzing the condensation of (S)-aspartate-beta-semialdehyde [(S)-ASA] and pyruvate to dihydrodipicolinate (DHDP). However, it was shown in E.coli that the product of the enzymatic reaction is not dihydrodipicolinate but in fact (4S)-4-hydroxy-2,3,4,5-tetrahydro-(2S)-dipicolinic acid (HTPA), and that the consecutive dehydration reaction leading to DHDP is not spontaneous but catalyzed by DapB.</text>
</comment>
<dbReference type="GO" id="GO:0009089">
    <property type="term" value="P:lysine biosynthetic process via diaminopimelate"/>
    <property type="evidence" value="ECO:0007669"/>
    <property type="project" value="UniProtKB-UniRule"/>
</dbReference>
<feature type="active site" description="Schiff-base intermediate with substrate" evidence="12 14">
    <location>
        <position position="172"/>
    </location>
</feature>
<evidence type="ECO:0000313" key="17">
    <source>
        <dbReference type="Proteomes" id="UP000256727"/>
    </source>
</evidence>
<sequence length="303" mass="31888">MIETPAARSANTFGTVVPAMVTPFTDDGGLDLVSAQKLANHLVDEGADGLVITGTTGETSTLLDEENVAMFEAVVEAVGGRAKVIAGTGMNDTGHSVHLSQLAAKTGVDGLLLVTPYYNKPNQAGIRAHFETIASATDLPVMLYDIPGRSVMPINPDTIIALAQHPNIAALKDAKGDFQSTTLVAANTDLDIYSGEDSLTMPLMTLGAVGVVSVTAHVATRLYRRMVDAMLAGDLAAAQALHFELDPYQRAVMTHIQGAVSAKTILNWQGILPNSVVRLPLVEATEDEKTIIRADLAEAGLTF</sequence>
<dbReference type="PANTHER" id="PTHR12128:SF66">
    <property type="entry name" value="4-HYDROXY-2-OXOGLUTARATE ALDOLASE, MITOCHONDRIAL"/>
    <property type="match status" value="1"/>
</dbReference>
<protein>
    <recommendedName>
        <fullName evidence="4 12">4-hydroxy-tetrahydrodipicolinate synthase</fullName>
        <shortName evidence="12">HTPA synthase</shortName>
        <ecNumber evidence="4 12">4.3.3.7</ecNumber>
    </recommendedName>
</protein>
<evidence type="ECO:0000256" key="13">
    <source>
        <dbReference type="PIRNR" id="PIRNR001365"/>
    </source>
</evidence>
<dbReference type="Gene3D" id="3.20.20.70">
    <property type="entry name" value="Aldolase class I"/>
    <property type="match status" value="1"/>
</dbReference>
<evidence type="ECO:0000256" key="10">
    <source>
        <dbReference type="ARBA" id="ARBA00023270"/>
    </source>
</evidence>
<keyword evidence="7 12" id="KW-0220">Diaminopimelate biosynthesis</keyword>
<dbReference type="HAMAP" id="MF_00418">
    <property type="entry name" value="DapA"/>
    <property type="match status" value="1"/>
</dbReference>
<dbReference type="GO" id="GO:0019877">
    <property type="term" value="P:diaminopimelate biosynthetic process"/>
    <property type="evidence" value="ECO:0007669"/>
    <property type="project" value="UniProtKB-UniRule"/>
</dbReference>
<evidence type="ECO:0000256" key="7">
    <source>
        <dbReference type="ARBA" id="ARBA00022915"/>
    </source>
</evidence>
<proteinExistence type="inferred from homology"/>
<dbReference type="AlphaFoldDB" id="A0A3D9LA88"/>
<dbReference type="OrthoDB" id="9782828at2"/>
<dbReference type="UniPathway" id="UPA00034">
    <property type="reaction ID" value="UER00017"/>
</dbReference>
<dbReference type="Proteomes" id="UP000256727">
    <property type="component" value="Unassembled WGS sequence"/>
</dbReference>
<comment type="pathway">
    <text evidence="2 12">Amino-acid biosynthesis; L-lysine biosynthesis via DAP pathway; (S)-tetrahydrodipicolinate from L-aspartate: step 3/4.</text>
</comment>
<evidence type="ECO:0000256" key="9">
    <source>
        <dbReference type="ARBA" id="ARBA00023239"/>
    </source>
</evidence>
<dbReference type="NCBIfam" id="TIGR00674">
    <property type="entry name" value="dapA"/>
    <property type="match status" value="1"/>
</dbReference>
<name>A0A3D9LA88_9MICC</name>
<dbReference type="InterPro" id="IPR020625">
    <property type="entry name" value="Schiff_base-form_aldolases_AS"/>
</dbReference>
<dbReference type="InterPro" id="IPR005263">
    <property type="entry name" value="DapA"/>
</dbReference>
<dbReference type="EC" id="4.3.3.7" evidence="4 12"/>
<keyword evidence="10 12" id="KW-0704">Schiff base</keyword>
<dbReference type="Pfam" id="PF00701">
    <property type="entry name" value="DHDPS"/>
    <property type="match status" value="1"/>
</dbReference>
<comment type="caution">
    <text evidence="16">The sequence shown here is derived from an EMBL/GenBank/DDBJ whole genome shotgun (WGS) entry which is preliminary data.</text>
</comment>
<keyword evidence="17" id="KW-1185">Reference proteome</keyword>
<keyword evidence="9 12" id="KW-0456">Lyase</keyword>
<dbReference type="InterPro" id="IPR013785">
    <property type="entry name" value="Aldolase_TIM"/>
</dbReference>